<keyword evidence="2" id="KW-1133">Transmembrane helix</keyword>
<dbReference type="Gene3D" id="2.60.40.2230">
    <property type="entry name" value="Uncharacterised protein YcnI-like PF07987, DUF1775"/>
    <property type="match status" value="1"/>
</dbReference>
<evidence type="ECO:0000313" key="5">
    <source>
        <dbReference type="EMBL" id="GAA3926130.1"/>
    </source>
</evidence>
<dbReference type="EMBL" id="BAABCP010000001">
    <property type="protein sequence ID" value="GAA3926130.1"/>
    <property type="molecule type" value="Genomic_DNA"/>
</dbReference>
<protein>
    <recommendedName>
        <fullName evidence="4">YncI copper-binding domain-containing protein</fullName>
    </recommendedName>
</protein>
<feature type="compositionally biased region" description="Low complexity" evidence="1">
    <location>
        <begin position="175"/>
        <end position="185"/>
    </location>
</feature>
<dbReference type="Proteomes" id="UP001501591">
    <property type="component" value="Unassembled WGS sequence"/>
</dbReference>
<proteinExistence type="predicted"/>
<evidence type="ECO:0000256" key="2">
    <source>
        <dbReference type="SAM" id="Phobius"/>
    </source>
</evidence>
<dbReference type="InterPro" id="IPR012533">
    <property type="entry name" value="YcnI-copper_dom"/>
</dbReference>
<dbReference type="RefSeq" id="WP_344817593.1">
    <property type="nucleotide sequence ID" value="NZ_BAABCP010000001.1"/>
</dbReference>
<name>A0ABP7MMA6_9MICO</name>
<accession>A0ABP7MMA6</accession>
<evidence type="ECO:0000313" key="6">
    <source>
        <dbReference type="Proteomes" id="UP001501591"/>
    </source>
</evidence>
<keyword evidence="6" id="KW-1185">Reference proteome</keyword>
<gene>
    <name evidence="5" type="ORF">GCM10022383_01640</name>
</gene>
<keyword evidence="2" id="KW-0472">Membrane</keyword>
<dbReference type="Pfam" id="PF07987">
    <property type="entry name" value="DUF1775"/>
    <property type="match status" value="1"/>
</dbReference>
<evidence type="ECO:0000256" key="1">
    <source>
        <dbReference type="SAM" id="MobiDB-lite"/>
    </source>
</evidence>
<feature type="signal peptide" evidence="3">
    <location>
        <begin position="1"/>
        <end position="27"/>
    </location>
</feature>
<evidence type="ECO:0000256" key="3">
    <source>
        <dbReference type="SAM" id="SignalP"/>
    </source>
</evidence>
<organism evidence="5 6">
    <name type="scientific">Microbacterium soli</name>
    <dbReference type="NCBI Taxonomy" id="446075"/>
    <lineage>
        <taxon>Bacteria</taxon>
        <taxon>Bacillati</taxon>
        <taxon>Actinomycetota</taxon>
        <taxon>Actinomycetes</taxon>
        <taxon>Micrococcales</taxon>
        <taxon>Microbacteriaceae</taxon>
        <taxon>Microbacterium</taxon>
    </lineage>
</organism>
<feature type="chain" id="PRO_5045558876" description="YncI copper-binding domain-containing protein" evidence="3">
    <location>
        <begin position="28"/>
        <end position="219"/>
    </location>
</feature>
<evidence type="ECO:0000259" key="4">
    <source>
        <dbReference type="Pfam" id="PF07987"/>
    </source>
</evidence>
<reference evidence="6" key="1">
    <citation type="journal article" date="2019" name="Int. J. Syst. Evol. Microbiol.">
        <title>The Global Catalogue of Microorganisms (GCM) 10K type strain sequencing project: providing services to taxonomists for standard genome sequencing and annotation.</title>
        <authorList>
            <consortium name="The Broad Institute Genomics Platform"/>
            <consortium name="The Broad Institute Genome Sequencing Center for Infectious Disease"/>
            <person name="Wu L."/>
            <person name="Ma J."/>
        </authorList>
    </citation>
    <scope>NUCLEOTIDE SEQUENCE [LARGE SCALE GENOMIC DNA]</scope>
    <source>
        <strain evidence="6">JCM 17024</strain>
    </source>
</reference>
<comment type="caution">
    <text evidence="5">The sequence shown here is derived from an EMBL/GenBank/DDBJ whole genome shotgun (WGS) entry which is preliminary data.</text>
</comment>
<feature type="domain" description="YncI copper-binding" evidence="4">
    <location>
        <begin position="28"/>
        <end position="161"/>
    </location>
</feature>
<feature type="transmembrane region" description="Helical" evidence="2">
    <location>
        <begin position="194"/>
        <end position="215"/>
    </location>
</feature>
<sequence>MSHHLRRGAIAAAVALFLIAAPTAASAHVGVTPDQIPAGKSTPLTFSFSHGCGDSPTTSLRITMPEGIGNAWPAFDGDWSVDTEENADGAIAAVTFTAVRPVPVELRGAVDLTVITDKDAADQLVFPVEQRCVSGTNEWTQVAEDGADPHELDAPAPVVALTDGGAATHGDSQTPASPAPEAGEAAEPTSVVPLVLGGSGLVVGLGALVVSLAALRRRA</sequence>
<keyword evidence="2" id="KW-0812">Transmembrane</keyword>
<keyword evidence="3" id="KW-0732">Signal</keyword>
<dbReference type="InterPro" id="IPR038507">
    <property type="entry name" value="YcnI-like_sf"/>
</dbReference>
<feature type="region of interest" description="Disordered" evidence="1">
    <location>
        <begin position="161"/>
        <end position="185"/>
    </location>
</feature>